<organism evidence="1 2">
    <name type="scientific">Spiroplasma culicicola AES-1</name>
    <dbReference type="NCBI Taxonomy" id="1276246"/>
    <lineage>
        <taxon>Bacteria</taxon>
        <taxon>Bacillati</taxon>
        <taxon>Mycoplasmatota</taxon>
        <taxon>Mollicutes</taxon>
        <taxon>Entomoplasmatales</taxon>
        <taxon>Spiroplasmataceae</taxon>
        <taxon>Spiroplasma</taxon>
    </lineage>
</organism>
<dbReference type="STRING" id="1276246.SCULI_v1c02260"/>
<dbReference type="RefSeq" id="WP_025362809.1">
    <property type="nucleotide sequence ID" value="NZ_CP006681.1"/>
</dbReference>
<dbReference type="KEGG" id="scq:SCULI_v1c02260"/>
<protein>
    <submittedName>
        <fullName evidence="1">Uncharacterized protein</fullName>
    </submittedName>
</protein>
<dbReference type="EMBL" id="CP006681">
    <property type="protein sequence ID" value="AHI52567.1"/>
    <property type="molecule type" value="Genomic_DNA"/>
</dbReference>
<dbReference type="PATRIC" id="fig|1276246.3.peg.225"/>
<dbReference type="Proteomes" id="UP000019267">
    <property type="component" value="Chromosome"/>
</dbReference>
<accession>W6A6E1</accession>
<name>W6A6E1_9MOLU</name>
<dbReference type="AlphaFoldDB" id="W6A6E1"/>
<dbReference type="HOGENOM" id="CLU_1026384_0_0_14"/>
<keyword evidence="2" id="KW-1185">Reference proteome</keyword>
<gene>
    <name evidence="1" type="ORF">SCULI_v1c02260</name>
</gene>
<reference evidence="1 2" key="1">
    <citation type="journal article" date="2014" name="Genome Biol. Evol.">
        <title>Molecular evolution of the substrate utilization strategies and putative virulence factors in mosquito-associated Spiroplasma species.</title>
        <authorList>
            <person name="Chang T.H."/>
            <person name="Lo W.S."/>
            <person name="Ku C."/>
            <person name="Chen L.L."/>
            <person name="Kuo C.H."/>
        </authorList>
    </citation>
    <scope>NUCLEOTIDE SEQUENCE [LARGE SCALE GENOMIC DNA]</scope>
    <source>
        <strain evidence="1">AES-1</strain>
    </source>
</reference>
<sequence>MKRFKGWEYYEHIENEIISNEIYILLSLFGSENRYLIALEKFWFEKRDLAEFRTYIEDAFEKIEVEKKEEVDRDSLSCLLRLMAICDTFTDYSCIYDLTRELYEDTGETPVSPLTVYDYSFKQFIESVLQGFYTELSEITPPLKYKTLVEKIINEANILYETKEFNKLITKSYEINDLISDLLDLLEDDSDGERQFQEQAEVVLYNFAIYYSTKFYFGLLLRERIIYEEEKLKGITIENYKPLMDEDDLRLSEMKSMNEDSKEIFYKTLKN</sequence>
<proteinExistence type="predicted"/>
<dbReference type="OrthoDB" id="388693at2"/>
<evidence type="ECO:0000313" key="2">
    <source>
        <dbReference type="Proteomes" id="UP000019267"/>
    </source>
</evidence>
<evidence type="ECO:0000313" key="1">
    <source>
        <dbReference type="EMBL" id="AHI52567.1"/>
    </source>
</evidence>